<evidence type="ECO:0000313" key="2">
    <source>
        <dbReference type="Proteomes" id="UP000246005"/>
    </source>
</evidence>
<dbReference type="GO" id="GO:0031412">
    <property type="term" value="P:gas vesicle organization"/>
    <property type="evidence" value="ECO:0007669"/>
    <property type="project" value="InterPro"/>
</dbReference>
<dbReference type="InterPro" id="IPR008634">
    <property type="entry name" value="Gas-vesicle_GvpO"/>
</dbReference>
<organism evidence="1 2">
    <name type="scientific">Lentzea atacamensis</name>
    <dbReference type="NCBI Taxonomy" id="531938"/>
    <lineage>
        <taxon>Bacteria</taxon>
        <taxon>Bacillati</taxon>
        <taxon>Actinomycetota</taxon>
        <taxon>Actinomycetes</taxon>
        <taxon>Pseudonocardiales</taxon>
        <taxon>Pseudonocardiaceae</taxon>
        <taxon>Lentzea</taxon>
    </lineage>
</organism>
<dbReference type="Proteomes" id="UP000246005">
    <property type="component" value="Unassembled WGS sequence"/>
</dbReference>
<gene>
    <name evidence="1" type="ORF">C8D88_104426</name>
</gene>
<dbReference type="EMBL" id="QGHB01000004">
    <property type="protein sequence ID" value="PWK87265.1"/>
    <property type="molecule type" value="Genomic_DNA"/>
</dbReference>
<reference evidence="1 2" key="1">
    <citation type="submission" date="2018-05" db="EMBL/GenBank/DDBJ databases">
        <title>Genomic Encyclopedia of Type Strains, Phase IV (KMG-IV): sequencing the most valuable type-strain genomes for metagenomic binning, comparative biology and taxonomic classification.</title>
        <authorList>
            <person name="Goeker M."/>
        </authorList>
    </citation>
    <scope>NUCLEOTIDE SEQUENCE [LARGE SCALE GENOMIC DNA]</scope>
    <source>
        <strain evidence="1 2">DSM 45480</strain>
    </source>
</reference>
<evidence type="ECO:0000313" key="1">
    <source>
        <dbReference type="EMBL" id="PWK87265.1"/>
    </source>
</evidence>
<dbReference type="AlphaFoldDB" id="A0A316I298"/>
<proteinExistence type="predicted"/>
<name>A0A316I298_9PSEU</name>
<dbReference type="Pfam" id="PF05800">
    <property type="entry name" value="GvpO"/>
    <property type="match status" value="1"/>
</dbReference>
<comment type="caution">
    <text evidence="1">The sequence shown here is derived from an EMBL/GenBank/DDBJ whole genome shotgun (WGS) entry which is preliminary data.</text>
</comment>
<protein>
    <submittedName>
        <fullName evidence="1">Gas vesicle protein GvpO</fullName>
    </submittedName>
</protein>
<sequence length="118" mass="13065">MLCTHYRDVRCDLPKIRRVADDFNESSPSGKPEKLTAAFAIRAATEQFGALIGRTPEAVSGIRALPDGGWSVLVDVLELERIPATTSVMSTYRVDVDATGELFGCERLRRYTRGKTDM</sequence>
<accession>A0A316I298</accession>